<proteinExistence type="predicted"/>
<dbReference type="InterPro" id="IPR050881">
    <property type="entry name" value="LL-DAP_aminotransferase"/>
</dbReference>
<dbReference type="AlphaFoldDB" id="A0A0A0BFP9"/>
<dbReference type="STRING" id="392484.LP43_1739"/>
<feature type="domain" description="Aminotransferase class I/classII large" evidence="4">
    <location>
        <begin position="32"/>
        <end position="390"/>
    </location>
</feature>
<evidence type="ECO:0000256" key="2">
    <source>
        <dbReference type="ARBA" id="ARBA00022576"/>
    </source>
</evidence>
<reference evidence="5 6" key="1">
    <citation type="submission" date="2014-09" db="EMBL/GenBank/DDBJ databases">
        <authorList>
            <person name="Grob C."/>
            <person name="Taubert M."/>
            <person name="Howat A.M."/>
            <person name="Burns O.J."/>
            <person name="Dixon J.L."/>
            <person name="Chen Y."/>
            <person name="Murrell J.C."/>
        </authorList>
    </citation>
    <scope>NUCLEOTIDE SEQUENCE [LARGE SCALE GENOMIC DNA]</scope>
    <source>
        <strain evidence="5">L4</strain>
    </source>
</reference>
<evidence type="ECO:0000256" key="1">
    <source>
        <dbReference type="ARBA" id="ARBA00001933"/>
    </source>
</evidence>
<dbReference type="InterPro" id="IPR015422">
    <property type="entry name" value="PyrdxlP-dep_Trfase_small"/>
</dbReference>
<evidence type="ECO:0000313" key="6">
    <source>
        <dbReference type="Proteomes" id="UP000029999"/>
    </source>
</evidence>
<dbReference type="EC" id="2.6.1.17" evidence="5"/>
<dbReference type="SUPFAM" id="SSF53383">
    <property type="entry name" value="PLP-dependent transferases"/>
    <property type="match status" value="1"/>
</dbReference>
<protein>
    <submittedName>
        <fullName evidence="5">N-succinyl-L,L-diaminopimelate aminotransferase alternative</fullName>
        <ecNumber evidence="5">2.6.1.17</ecNumber>
    </submittedName>
</protein>
<dbReference type="EMBL" id="JRQD01000004">
    <property type="protein sequence ID" value="KGM06517.1"/>
    <property type="molecule type" value="Genomic_DNA"/>
</dbReference>
<accession>A0A0A0BFP9</accession>
<dbReference type="GO" id="GO:0030170">
    <property type="term" value="F:pyridoxal phosphate binding"/>
    <property type="evidence" value="ECO:0007669"/>
    <property type="project" value="InterPro"/>
</dbReference>
<dbReference type="PANTHER" id="PTHR42832">
    <property type="entry name" value="AMINO ACID AMINOTRANSFERASE"/>
    <property type="match status" value="1"/>
</dbReference>
<name>A0A0A0BFP9_9GAMM</name>
<comment type="cofactor">
    <cofactor evidence="1">
        <name>pyridoxal 5'-phosphate</name>
        <dbReference type="ChEBI" id="CHEBI:597326"/>
    </cofactor>
</comment>
<organism evidence="5 6">
    <name type="scientific">Methylophaga thiooxydans</name>
    <dbReference type="NCBI Taxonomy" id="392484"/>
    <lineage>
        <taxon>Bacteria</taxon>
        <taxon>Pseudomonadati</taxon>
        <taxon>Pseudomonadota</taxon>
        <taxon>Gammaproteobacteria</taxon>
        <taxon>Thiotrichales</taxon>
        <taxon>Piscirickettsiaceae</taxon>
        <taxon>Methylophaga</taxon>
    </lineage>
</organism>
<dbReference type="Pfam" id="PF00155">
    <property type="entry name" value="Aminotran_1_2"/>
    <property type="match status" value="1"/>
</dbReference>
<dbReference type="GO" id="GO:0009016">
    <property type="term" value="F:succinyldiaminopimelate transaminase activity"/>
    <property type="evidence" value="ECO:0007669"/>
    <property type="project" value="UniProtKB-EC"/>
</dbReference>
<keyword evidence="3 5" id="KW-0808">Transferase</keyword>
<dbReference type="Gene3D" id="3.90.1150.10">
    <property type="entry name" value="Aspartate Aminotransferase, domain 1"/>
    <property type="match status" value="1"/>
</dbReference>
<dbReference type="InterPro" id="IPR004839">
    <property type="entry name" value="Aminotransferase_I/II_large"/>
</dbReference>
<dbReference type="GO" id="GO:0009089">
    <property type="term" value="P:lysine biosynthetic process via diaminopimelate"/>
    <property type="evidence" value="ECO:0007669"/>
    <property type="project" value="InterPro"/>
</dbReference>
<dbReference type="RefSeq" id="WP_036314280.1">
    <property type="nucleotide sequence ID" value="NZ_JRQD01000004.1"/>
</dbReference>
<evidence type="ECO:0000256" key="3">
    <source>
        <dbReference type="ARBA" id="ARBA00022679"/>
    </source>
</evidence>
<dbReference type="InterPro" id="IPR019878">
    <property type="entry name" value="DapC_beta/gammaproteobac"/>
</dbReference>
<dbReference type="Proteomes" id="UP000029999">
    <property type="component" value="Unassembled WGS sequence"/>
</dbReference>
<gene>
    <name evidence="5" type="ORF">LP43_1739</name>
</gene>
<dbReference type="InterPro" id="IPR015421">
    <property type="entry name" value="PyrdxlP-dep_Trfase_major"/>
</dbReference>
<dbReference type="CDD" id="cd00609">
    <property type="entry name" value="AAT_like"/>
    <property type="match status" value="1"/>
</dbReference>
<comment type="caution">
    <text evidence="5">The sequence shown here is derived from an EMBL/GenBank/DDBJ whole genome shotgun (WGS) entry which is preliminary data.</text>
</comment>
<dbReference type="NCBIfam" id="TIGR03538">
    <property type="entry name" value="DapC_gpp"/>
    <property type="match status" value="1"/>
</dbReference>
<evidence type="ECO:0000313" key="5">
    <source>
        <dbReference type="EMBL" id="KGM06517.1"/>
    </source>
</evidence>
<dbReference type="PANTHER" id="PTHR42832:SF3">
    <property type="entry name" value="L-GLUTAMINE--4-(METHYLSULFANYL)-2-OXOBUTANOATE AMINOTRANSFERASE"/>
    <property type="match status" value="1"/>
</dbReference>
<dbReference type="InterPro" id="IPR015424">
    <property type="entry name" value="PyrdxlP-dep_Trfase"/>
</dbReference>
<sequence>MNPELAKLHPYPFEKLSQLKQGCEPPADKPHIALSIGEPKHPTPGFITESVIAHLHGLSSYPTTAGTNELRHAIATWLDNRFKLDGHINAVSQVLPVNGTREALFAFAQAVIDRSQDPVVLMPNPFYQIYEGAAILAGAEPVYLNCTAQNNFIPDFDAVEESTWKRCQLLYICSPGNPTGAVIDKATLTQLIELAHQYDFVIAADECYSEIYDDAAEAPVGLLEAAHEAGYTDLSRCVVFHSLSKRSNSPGLRSGFVAGDAVILKQFLRYRTYHGCSMPPATQAASISAWSDEAHVVHNRELYQEKFKAVLEILSPVMNVSMPQAGFYLWAETPVADTQFARLLFEQQHVTVLPGSYLGRDTAEGNPGANRVRMALVAPLEECIEAAERIRSLIESL</sequence>
<dbReference type="Gene3D" id="3.40.640.10">
    <property type="entry name" value="Type I PLP-dependent aspartate aminotransferase-like (Major domain)"/>
    <property type="match status" value="1"/>
</dbReference>
<keyword evidence="2 5" id="KW-0032">Aminotransferase</keyword>
<evidence type="ECO:0000259" key="4">
    <source>
        <dbReference type="Pfam" id="PF00155"/>
    </source>
</evidence>